<feature type="non-terminal residue" evidence="3">
    <location>
        <position position="129"/>
    </location>
</feature>
<feature type="domain" description="Essential protein Yae1 N-terminal" evidence="2">
    <location>
        <begin position="15"/>
        <end position="53"/>
    </location>
</feature>
<sequence length="129" mass="14256">FDNLLNLEEQYYQEGYDLGIADGSRAGRIEGRIFGLEKGFEKYIAMGQLAGRAAVWNARISPSPSSQSTSSALALSENARMQKHVKRLKDLTDVETLPTENNEDAVTDFDDRLKDAQAKATLISRMAGE</sequence>
<dbReference type="GeneID" id="54471263"/>
<evidence type="ECO:0000256" key="1">
    <source>
        <dbReference type="ARBA" id="ARBA00038090"/>
    </source>
</evidence>
<accession>A0A6A6PJ54</accession>
<dbReference type="OrthoDB" id="48036at2759"/>
<reference evidence="3" key="1">
    <citation type="journal article" date="2020" name="Stud. Mycol.">
        <title>101 Dothideomycetes genomes: a test case for predicting lifestyles and emergence of pathogens.</title>
        <authorList>
            <person name="Haridas S."/>
            <person name="Albert R."/>
            <person name="Binder M."/>
            <person name="Bloem J."/>
            <person name="Labutti K."/>
            <person name="Salamov A."/>
            <person name="Andreopoulos B."/>
            <person name="Baker S."/>
            <person name="Barry K."/>
            <person name="Bills G."/>
            <person name="Bluhm B."/>
            <person name="Cannon C."/>
            <person name="Castanera R."/>
            <person name="Culley D."/>
            <person name="Daum C."/>
            <person name="Ezra D."/>
            <person name="Gonzalez J."/>
            <person name="Henrissat B."/>
            <person name="Kuo A."/>
            <person name="Liang C."/>
            <person name="Lipzen A."/>
            <person name="Lutzoni F."/>
            <person name="Magnuson J."/>
            <person name="Mondo S."/>
            <person name="Nolan M."/>
            <person name="Ohm R."/>
            <person name="Pangilinan J."/>
            <person name="Park H.-J."/>
            <person name="Ramirez L."/>
            <person name="Alfaro M."/>
            <person name="Sun H."/>
            <person name="Tritt A."/>
            <person name="Yoshinaga Y."/>
            <person name="Zwiers L.-H."/>
            <person name="Turgeon B."/>
            <person name="Goodwin S."/>
            <person name="Spatafora J."/>
            <person name="Crous P."/>
            <person name="Grigoriev I."/>
        </authorList>
    </citation>
    <scope>NUCLEOTIDE SEQUENCE</scope>
    <source>
        <strain evidence="3">CBS 113389</strain>
    </source>
</reference>
<organism evidence="3 4">
    <name type="scientific">Neohortaea acidophila</name>
    <dbReference type="NCBI Taxonomy" id="245834"/>
    <lineage>
        <taxon>Eukaryota</taxon>
        <taxon>Fungi</taxon>
        <taxon>Dikarya</taxon>
        <taxon>Ascomycota</taxon>
        <taxon>Pezizomycotina</taxon>
        <taxon>Dothideomycetes</taxon>
        <taxon>Dothideomycetidae</taxon>
        <taxon>Mycosphaerellales</taxon>
        <taxon>Teratosphaeriaceae</taxon>
        <taxon>Neohortaea</taxon>
    </lineage>
</organism>
<name>A0A6A6PJ54_9PEZI</name>
<comment type="similarity">
    <text evidence="1">Belongs to the LTO1 family.</text>
</comment>
<dbReference type="AlphaFoldDB" id="A0A6A6PJ54"/>
<proteinExistence type="inferred from homology"/>
<evidence type="ECO:0000259" key="2">
    <source>
        <dbReference type="Pfam" id="PF09811"/>
    </source>
</evidence>
<feature type="non-terminal residue" evidence="3">
    <location>
        <position position="1"/>
    </location>
</feature>
<evidence type="ECO:0000313" key="4">
    <source>
        <dbReference type="Proteomes" id="UP000799767"/>
    </source>
</evidence>
<dbReference type="PANTHER" id="PTHR28532:SF1">
    <property type="entry name" value="ORAL CANCER OVEREXPRESSED 1"/>
    <property type="match status" value="1"/>
</dbReference>
<dbReference type="PANTHER" id="PTHR28532">
    <property type="entry name" value="GEO13458P1"/>
    <property type="match status" value="1"/>
</dbReference>
<dbReference type="InterPro" id="IPR052436">
    <property type="entry name" value="LTO1_adapter"/>
</dbReference>
<protein>
    <recommendedName>
        <fullName evidence="2">Essential protein Yae1 N-terminal domain-containing protein</fullName>
    </recommendedName>
</protein>
<dbReference type="Proteomes" id="UP000799767">
    <property type="component" value="Unassembled WGS sequence"/>
</dbReference>
<keyword evidence="4" id="KW-1185">Reference proteome</keyword>
<dbReference type="InterPro" id="IPR019191">
    <property type="entry name" value="Essential_protein_Yae1_N"/>
</dbReference>
<dbReference type="RefSeq" id="XP_033586640.1">
    <property type="nucleotide sequence ID" value="XM_033730261.1"/>
</dbReference>
<dbReference type="EMBL" id="MU001640">
    <property type="protein sequence ID" value="KAF2480070.1"/>
    <property type="molecule type" value="Genomic_DNA"/>
</dbReference>
<dbReference type="Pfam" id="PF09811">
    <property type="entry name" value="Yae1_N"/>
    <property type="match status" value="1"/>
</dbReference>
<gene>
    <name evidence="3" type="ORF">BDY17DRAFT_234011</name>
</gene>
<evidence type="ECO:0000313" key="3">
    <source>
        <dbReference type="EMBL" id="KAF2480070.1"/>
    </source>
</evidence>